<comment type="caution">
    <text evidence="7">The sequence shown here is derived from an EMBL/GenBank/DDBJ whole genome shotgun (WGS) entry which is preliminary data.</text>
</comment>
<dbReference type="InterPro" id="IPR014284">
    <property type="entry name" value="RNA_pol_sigma-70_dom"/>
</dbReference>
<dbReference type="PANTHER" id="PTHR43133:SF46">
    <property type="entry name" value="RNA POLYMERASE SIGMA-70 FACTOR ECF SUBFAMILY"/>
    <property type="match status" value="1"/>
</dbReference>
<organism evidence="7 8">
    <name type="scientific">Pseudobacter ginsenosidimutans</name>
    <dbReference type="NCBI Taxonomy" id="661488"/>
    <lineage>
        <taxon>Bacteria</taxon>
        <taxon>Pseudomonadati</taxon>
        <taxon>Bacteroidota</taxon>
        <taxon>Chitinophagia</taxon>
        <taxon>Chitinophagales</taxon>
        <taxon>Chitinophagaceae</taxon>
        <taxon>Pseudobacter</taxon>
    </lineage>
</organism>
<evidence type="ECO:0000259" key="6">
    <source>
        <dbReference type="Pfam" id="PF08281"/>
    </source>
</evidence>
<evidence type="ECO:0000313" key="7">
    <source>
        <dbReference type="EMBL" id="RZS74642.1"/>
    </source>
</evidence>
<sequence>MTEALPHNDKELLQRIASGEEQAFTLLFLAYSKLLYPFVSELLGSSSQAEEMIQQTFLNIWLKRDKLREVEHPRAYIFRIAANECYMILRKKILARNYLQQLPEQNESDEHPIAHLSLQEVQGLIGEAVTQLPQTQRQIFCLSREQQLSVKEIAEKLELSPQTVKNNLTKALKQIRLHLEQSGYPIPVIIGASVLLQ</sequence>
<keyword evidence="3" id="KW-0731">Sigma factor</keyword>
<name>A0A4Q7N0G3_9BACT</name>
<gene>
    <name evidence="7" type="ORF">EV199_0491</name>
</gene>
<evidence type="ECO:0000259" key="5">
    <source>
        <dbReference type="Pfam" id="PF04542"/>
    </source>
</evidence>
<dbReference type="InterPro" id="IPR013325">
    <property type="entry name" value="RNA_pol_sigma_r2"/>
</dbReference>
<dbReference type="InterPro" id="IPR007627">
    <property type="entry name" value="RNA_pol_sigma70_r2"/>
</dbReference>
<dbReference type="SUPFAM" id="SSF88946">
    <property type="entry name" value="Sigma2 domain of RNA polymerase sigma factors"/>
    <property type="match status" value="1"/>
</dbReference>
<dbReference type="Gene3D" id="1.10.10.10">
    <property type="entry name" value="Winged helix-like DNA-binding domain superfamily/Winged helix DNA-binding domain"/>
    <property type="match status" value="1"/>
</dbReference>
<dbReference type="InterPro" id="IPR036388">
    <property type="entry name" value="WH-like_DNA-bd_sf"/>
</dbReference>
<dbReference type="PANTHER" id="PTHR43133">
    <property type="entry name" value="RNA POLYMERASE ECF-TYPE SIGMA FACTO"/>
    <property type="match status" value="1"/>
</dbReference>
<dbReference type="AlphaFoldDB" id="A0A4Q7N0G3"/>
<dbReference type="GO" id="GO:0016987">
    <property type="term" value="F:sigma factor activity"/>
    <property type="evidence" value="ECO:0007669"/>
    <property type="project" value="UniProtKB-KW"/>
</dbReference>
<evidence type="ECO:0000256" key="4">
    <source>
        <dbReference type="ARBA" id="ARBA00023163"/>
    </source>
</evidence>
<dbReference type="Gene3D" id="1.10.1740.10">
    <property type="match status" value="1"/>
</dbReference>
<dbReference type="RefSeq" id="WP_158643966.1">
    <property type="nucleotide sequence ID" value="NZ_CP042431.1"/>
</dbReference>
<dbReference type="NCBIfam" id="TIGR02937">
    <property type="entry name" value="sigma70-ECF"/>
    <property type="match status" value="1"/>
</dbReference>
<dbReference type="InterPro" id="IPR013249">
    <property type="entry name" value="RNA_pol_sigma70_r4_t2"/>
</dbReference>
<dbReference type="Proteomes" id="UP000293874">
    <property type="component" value="Unassembled WGS sequence"/>
</dbReference>
<evidence type="ECO:0000256" key="2">
    <source>
        <dbReference type="ARBA" id="ARBA00023015"/>
    </source>
</evidence>
<dbReference type="InterPro" id="IPR013324">
    <property type="entry name" value="RNA_pol_sigma_r3/r4-like"/>
</dbReference>
<feature type="domain" description="RNA polymerase sigma factor 70 region 4 type 2" evidence="6">
    <location>
        <begin position="124"/>
        <end position="175"/>
    </location>
</feature>
<proteinExistence type="inferred from homology"/>
<dbReference type="GO" id="GO:0003677">
    <property type="term" value="F:DNA binding"/>
    <property type="evidence" value="ECO:0007669"/>
    <property type="project" value="InterPro"/>
</dbReference>
<keyword evidence="4" id="KW-0804">Transcription</keyword>
<evidence type="ECO:0000256" key="1">
    <source>
        <dbReference type="ARBA" id="ARBA00010641"/>
    </source>
</evidence>
<evidence type="ECO:0000313" key="8">
    <source>
        <dbReference type="Proteomes" id="UP000293874"/>
    </source>
</evidence>
<accession>A0A4Q7N0G3</accession>
<dbReference type="Pfam" id="PF08281">
    <property type="entry name" value="Sigma70_r4_2"/>
    <property type="match status" value="1"/>
</dbReference>
<dbReference type="InterPro" id="IPR039425">
    <property type="entry name" value="RNA_pol_sigma-70-like"/>
</dbReference>
<keyword evidence="2" id="KW-0805">Transcription regulation</keyword>
<keyword evidence="8" id="KW-1185">Reference proteome</keyword>
<comment type="similarity">
    <text evidence="1">Belongs to the sigma-70 factor family. ECF subfamily.</text>
</comment>
<dbReference type="OrthoDB" id="799938at2"/>
<evidence type="ECO:0000256" key="3">
    <source>
        <dbReference type="ARBA" id="ARBA00023082"/>
    </source>
</evidence>
<feature type="domain" description="RNA polymerase sigma-70 region 2" evidence="5">
    <location>
        <begin position="27"/>
        <end position="92"/>
    </location>
</feature>
<dbReference type="SUPFAM" id="SSF88659">
    <property type="entry name" value="Sigma3 and sigma4 domains of RNA polymerase sigma factors"/>
    <property type="match status" value="1"/>
</dbReference>
<reference evidence="7 8" key="1">
    <citation type="submission" date="2019-02" db="EMBL/GenBank/DDBJ databases">
        <title>Genomic Encyclopedia of Type Strains, Phase IV (KMG-IV): sequencing the most valuable type-strain genomes for metagenomic binning, comparative biology and taxonomic classification.</title>
        <authorList>
            <person name="Goeker M."/>
        </authorList>
    </citation>
    <scope>NUCLEOTIDE SEQUENCE [LARGE SCALE GENOMIC DNA]</scope>
    <source>
        <strain evidence="7 8">DSM 18116</strain>
    </source>
</reference>
<dbReference type="NCBIfam" id="TIGR02985">
    <property type="entry name" value="Sig70_bacteroi1"/>
    <property type="match status" value="1"/>
</dbReference>
<dbReference type="GO" id="GO:0006352">
    <property type="term" value="P:DNA-templated transcription initiation"/>
    <property type="evidence" value="ECO:0007669"/>
    <property type="project" value="InterPro"/>
</dbReference>
<dbReference type="EMBL" id="SGXA01000001">
    <property type="protein sequence ID" value="RZS74642.1"/>
    <property type="molecule type" value="Genomic_DNA"/>
</dbReference>
<dbReference type="Pfam" id="PF04542">
    <property type="entry name" value="Sigma70_r2"/>
    <property type="match status" value="1"/>
</dbReference>
<dbReference type="InterPro" id="IPR014327">
    <property type="entry name" value="RNA_pol_sigma70_bacteroid"/>
</dbReference>
<protein>
    <submittedName>
        <fullName evidence="7">RNA polymerase sigma-70 factor (ECF subfamily)</fullName>
    </submittedName>
</protein>